<evidence type="ECO:0008006" key="4">
    <source>
        <dbReference type="Google" id="ProtNLM"/>
    </source>
</evidence>
<dbReference type="KEGG" id="mtun:MTUNDRAET4_0047.2"/>
<name>A0A4U8Z8J8_METTU</name>
<evidence type="ECO:0000256" key="1">
    <source>
        <dbReference type="SAM" id="Phobius"/>
    </source>
</evidence>
<dbReference type="RefSeq" id="WP_134493278.1">
    <property type="nucleotide sequence ID" value="NZ_CP139087.1"/>
</dbReference>
<gene>
    <name evidence="2" type="ORF">MTUNDRAET4_0047</name>
</gene>
<keyword evidence="1" id="KW-0812">Transmembrane</keyword>
<dbReference type="CDD" id="cd07996">
    <property type="entry name" value="WGR_MMR_like"/>
    <property type="match status" value="1"/>
</dbReference>
<accession>A0A4U8Z8J8</accession>
<dbReference type="OrthoDB" id="5801306at2"/>
<evidence type="ECO:0000313" key="3">
    <source>
        <dbReference type="Proteomes" id="UP000294360"/>
    </source>
</evidence>
<dbReference type="EMBL" id="LR536452">
    <property type="protein sequence ID" value="VFU17466.1"/>
    <property type="molecule type" value="Genomic_DNA"/>
</dbReference>
<feature type="transmembrane region" description="Helical" evidence="1">
    <location>
        <begin position="82"/>
        <end position="106"/>
    </location>
</feature>
<proteinExistence type="predicted"/>
<evidence type="ECO:0000313" key="2">
    <source>
        <dbReference type="EMBL" id="VFU17466.1"/>
    </source>
</evidence>
<dbReference type="InterPro" id="IPR049809">
    <property type="entry name" value="YehF/YfeS-like_WGR"/>
</dbReference>
<dbReference type="AlphaFoldDB" id="A0A4U8Z8J8"/>
<protein>
    <recommendedName>
        <fullName evidence="4">WGR domain-containing protein</fullName>
    </recommendedName>
</protein>
<keyword evidence="1" id="KW-1133">Transmembrane helix</keyword>
<geneLocation type="plasmid" evidence="2 3">
    <name>3</name>
</geneLocation>
<keyword evidence="1" id="KW-0472">Membrane</keyword>
<sequence>MSTIDGLKVVLRACDPTLDRRRSWAVEAGIDLFGEWTARVSYGRIGSRGRTISRVFESEKLGREFVRKGLCRRRSAKRRCGVAYTVIEASPAALALIAAAGLGFLADGRLAKIGYPESAVFPVSGKDRSNEIRSVCF</sequence>
<organism evidence="2 3">
    <name type="scientific">Methylocella tundrae</name>
    <dbReference type="NCBI Taxonomy" id="227605"/>
    <lineage>
        <taxon>Bacteria</taxon>
        <taxon>Pseudomonadati</taxon>
        <taxon>Pseudomonadota</taxon>
        <taxon>Alphaproteobacteria</taxon>
        <taxon>Hyphomicrobiales</taxon>
        <taxon>Beijerinckiaceae</taxon>
        <taxon>Methylocella</taxon>
    </lineage>
</organism>
<reference evidence="2 3" key="1">
    <citation type="submission" date="2019-03" db="EMBL/GenBank/DDBJ databases">
        <authorList>
            <person name="Kox A.R. M."/>
        </authorList>
    </citation>
    <scope>NUCLEOTIDE SEQUENCE [LARGE SCALE GENOMIC DNA]</scope>
    <source>
        <strain evidence="2">MTUNDRAET4 annotated genome</strain>
        <plasmid evidence="3">3</plasmid>
    </source>
</reference>
<dbReference type="Proteomes" id="UP000294360">
    <property type="component" value="Plasmid 3"/>
</dbReference>
<keyword evidence="2" id="KW-0614">Plasmid</keyword>